<keyword evidence="6" id="KW-0143">Chaperone</keyword>
<evidence type="ECO:0000256" key="1">
    <source>
        <dbReference type="ARBA" id="ARBA00004401"/>
    </source>
</evidence>
<protein>
    <recommendedName>
        <fullName evidence="8">Ancillary SecYEG translocon subunit</fullName>
    </recommendedName>
</protein>
<dbReference type="InterPro" id="IPR026039">
    <property type="entry name" value="YfgM"/>
</dbReference>
<evidence type="ECO:0000256" key="9">
    <source>
        <dbReference type="PROSITE-ProRule" id="PRU00339"/>
    </source>
</evidence>
<keyword evidence="4 10" id="KW-1133">Transmembrane helix</keyword>
<dbReference type="SUPFAM" id="SSF48452">
    <property type="entry name" value="TPR-like"/>
    <property type="match status" value="1"/>
</dbReference>
<proteinExistence type="inferred from homology"/>
<evidence type="ECO:0000313" key="12">
    <source>
        <dbReference type="EMBL" id="RPJ65656.1"/>
    </source>
</evidence>
<dbReference type="RefSeq" id="WP_124028287.1">
    <property type="nucleotide sequence ID" value="NZ_JBHRSN010000007.1"/>
</dbReference>
<reference evidence="12 13" key="1">
    <citation type="submission" date="2018-11" db="EMBL/GenBank/DDBJ databases">
        <authorList>
            <person name="Ye M.-Q."/>
            <person name="Du Z.-J."/>
        </authorList>
    </citation>
    <scope>NUCLEOTIDE SEQUENCE [LARGE SCALE GENOMIC DNA]</scope>
    <source>
        <strain evidence="12 13">U0105</strain>
    </source>
</reference>
<sequence length="206" mass="22303">MEQFETEEQQVEAIKRFWKENGIAIVAGAVLGLGGLWGWRYYTDSQLAAKEVASTAYQQGIQDIAESQSPEALESFAANTEQRGYQSLSGLIIAQQAVEAGDLEKAADALQNVLVQQGDAPLAQVAALRLASIQIEQGQFDVALSTLDKVTDEAFKAEALILKGDAYSKLERFDNARQSYVAALDVAPENRLIQLKLDNLALLAGA</sequence>
<dbReference type="EMBL" id="RPOK01000004">
    <property type="protein sequence ID" value="RPJ65656.1"/>
    <property type="molecule type" value="Genomic_DNA"/>
</dbReference>
<keyword evidence="9" id="KW-0802">TPR repeat</keyword>
<dbReference type="PANTHER" id="PTHR38035">
    <property type="entry name" value="UPF0070 PROTEIN YFGM"/>
    <property type="match status" value="1"/>
</dbReference>
<dbReference type="OrthoDB" id="9789675at2"/>
<dbReference type="GO" id="GO:0044877">
    <property type="term" value="F:protein-containing complex binding"/>
    <property type="evidence" value="ECO:0007669"/>
    <property type="project" value="InterPro"/>
</dbReference>
<feature type="repeat" description="TPR" evidence="9">
    <location>
        <begin position="157"/>
        <end position="190"/>
    </location>
</feature>
<dbReference type="Gene3D" id="1.25.40.10">
    <property type="entry name" value="Tetratricopeptide repeat domain"/>
    <property type="match status" value="1"/>
</dbReference>
<dbReference type="Proteomes" id="UP000275281">
    <property type="component" value="Unassembled WGS sequence"/>
</dbReference>
<keyword evidence="3 10" id="KW-0812">Transmembrane</keyword>
<dbReference type="InterPro" id="IPR018704">
    <property type="entry name" value="SecYEG/CpoB_TPR"/>
</dbReference>
<dbReference type="PROSITE" id="PS50005">
    <property type="entry name" value="TPR"/>
    <property type="match status" value="1"/>
</dbReference>
<evidence type="ECO:0000256" key="8">
    <source>
        <dbReference type="ARBA" id="ARBA00024235"/>
    </source>
</evidence>
<evidence type="ECO:0000256" key="7">
    <source>
        <dbReference type="ARBA" id="ARBA00024197"/>
    </source>
</evidence>
<evidence type="ECO:0000256" key="2">
    <source>
        <dbReference type="ARBA" id="ARBA00022475"/>
    </source>
</evidence>
<dbReference type="Pfam" id="PF09976">
    <property type="entry name" value="TPR_21"/>
    <property type="match status" value="1"/>
</dbReference>
<comment type="subcellular location">
    <subcellularLocation>
        <location evidence="1">Cell membrane</location>
        <topology evidence="1">Single-pass type II membrane protein</topology>
    </subcellularLocation>
</comment>
<comment type="caution">
    <text evidence="12">The sequence shown here is derived from an EMBL/GenBank/DDBJ whole genome shotgun (WGS) entry which is preliminary data.</text>
</comment>
<evidence type="ECO:0000256" key="6">
    <source>
        <dbReference type="ARBA" id="ARBA00023186"/>
    </source>
</evidence>
<dbReference type="InterPro" id="IPR011990">
    <property type="entry name" value="TPR-like_helical_dom_sf"/>
</dbReference>
<keyword evidence="13" id="KW-1185">Reference proteome</keyword>
<feature type="domain" description="Ancillary SecYEG translocon subunit/Cell division coordinator CpoB TPR" evidence="11">
    <location>
        <begin position="15"/>
        <end position="201"/>
    </location>
</feature>
<organism evidence="12 13">
    <name type="scientific">Alteromonas sediminis</name>
    <dbReference type="NCBI Taxonomy" id="2259342"/>
    <lineage>
        <taxon>Bacteria</taxon>
        <taxon>Pseudomonadati</taxon>
        <taxon>Pseudomonadota</taxon>
        <taxon>Gammaproteobacteria</taxon>
        <taxon>Alteromonadales</taxon>
        <taxon>Alteromonadaceae</taxon>
        <taxon>Alteromonas/Salinimonas group</taxon>
        <taxon>Alteromonas</taxon>
    </lineage>
</organism>
<evidence type="ECO:0000256" key="10">
    <source>
        <dbReference type="SAM" id="Phobius"/>
    </source>
</evidence>
<evidence type="ECO:0000259" key="11">
    <source>
        <dbReference type="Pfam" id="PF09976"/>
    </source>
</evidence>
<comment type="similarity">
    <text evidence="7">Belongs to the YfgM family.</text>
</comment>
<dbReference type="AlphaFoldDB" id="A0A3N5XZY0"/>
<dbReference type="GO" id="GO:0005886">
    <property type="term" value="C:plasma membrane"/>
    <property type="evidence" value="ECO:0007669"/>
    <property type="project" value="UniProtKB-SubCell"/>
</dbReference>
<evidence type="ECO:0000256" key="4">
    <source>
        <dbReference type="ARBA" id="ARBA00022989"/>
    </source>
</evidence>
<dbReference type="InterPro" id="IPR019734">
    <property type="entry name" value="TPR_rpt"/>
</dbReference>
<keyword evidence="5 10" id="KW-0472">Membrane</keyword>
<evidence type="ECO:0000256" key="5">
    <source>
        <dbReference type="ARBA" id="ARBA00023136"/>
    </source>
</evidence>
<feature type="transmembrane region" description="Helical" evidence="10">
    <location>
        <begin position="21"/>
        <end position="42"/>
    </location>
</feature>
<gene>
    <name evidence="12" type="ORF">DRW07_12610</name>
</gene>
<dbReference type="SMART" id="SM00028">
    <property type="entry name" value="TPR"/>
    <property type="match status" value="1"/>
</dbReference>
<keyword evidence="2" id="KW-1003">Cell membrane</keyword>
<evidence type="ECO:0000256" key="3">
    <source>
        <dbReference type="ARBA" id="ARBA00022692"/>
    </source>
</evidence>
<dbReference type="PANTHER" id="PTHR38035:SF1">
    <property type="entry name" value="ANCILLARY SECYEG TRANSLOCON SUBUNIT"/>
    <property type="match status" value="1"/>
</dbReference>
<accession>A0A3N5XZY0</accession>
<name>A0A3N5XZY0_9ALTE</name>
<dbReference type="PIRSF" id="PIRSF006170">
    <property type="entry name" value="YfgM"/>
    <property type="match status" value="1"/>
</dbReference>
<evidence type="ECO:0000313" key="13">
    <source>
        <dbReference type="Proteomes" id="UP000275281"/>
    </source>
</evidence>